<dbReference type="HAMAP" id="MF_01894">
    <property type="entry name" value="Smc_prok"/>
    <property type="match status" value="1"/>
</dbReference>
<comment type="function">
    <text evidence="6">Required for chromosome condensation and partitioning.</text>
</comment>
<dbReference type="GO" id="GO:0016887">
    <property type="term" value="F:ATP hydrolysis activity"/>
    <property type="evidence" value="ECO:0007669"/>
    <property type="project" value="InterPro"/>
</dbReference>
<dbReference type="AlphaFoldDB" id="A0A0F7JSX8"/>
<keyword evidence="3 6" id="KW-0067">ATP-binding</keyword>
<dbReference type="GO" id="GO:0030261">
    <property type="term" value="P:chromosome condensation"/>
    <property type="evidence" value="ECO:0007669"/>
    <property type="project" value="InterPro"/>
</dbReference>
<evidence type="ECO:0000313" key="9">
    <source>
        <dbReference type="EMBL" id="AKH19556.1"/>
    </source>
</evidence>
<dbReference type="SUPFAM" id="SSF75553">
    <property type="entry name" value="Smc hinge domain"/>
    <property type="match status" value="1"/>
</dbReference>
<comment type="subcellular location">
    <subcellularLocation>
        <location evidence="6">Cytoplasm</location>
    </subcellularLocation>
</comment>
<dbReference type="GO" id="GO:0003677">
    <property type="term" value="F:DNA binding"/>
    <property type="evidence" value="ECO:0007669"/>
    <property type="project" value="UniProtKB-UniRule"/>
</dbReference>
<dbReference type="InterPro" id="IPR027417">
    <property type="entry name" value="P-loop_NTPase"/>
</dbReference>
<proteinExistence type="inferred from homology"/>
<dbReference type="OrthoDB" id="9808768at2"/>
<keyword evidence="1 6" id="KW-0963">Cytoplasm</keyword>
<evidence type="ECO:0000259" key="8">
    <source>
        <dbReference type="Pfam" id="PF06470"/>
    </source>
</evidence>
<dbReference type="Proteomes" id="UP000034410">
    <property type="component" value="Chromosome"/>
</dbReference>
<feature type="coiled-coil region" evidence="6">
    <location>
        <begin position="823"/>
        <end position="927"/>
    </location>
</feature>
<feature type="domain" description="SMC hinge" evidence="8">
    <location>
        <begin position="525"/>
        <end position="620"/>
    </location>
</feature>
<evidence type="ECO:0000256" key="1">
    <source>
        <dbReference type="ARBA" id="ARBA00022490"/>
    </source>
</evidence>
<feature type="coiled-coil region" evidence="6">
    <location>
        <begin position="655"/>
        <end position="794"/>
    </location>
</feature>
<dbReference type="Gene3D" id="3.40.50.300">
    <property type="entry name" value="P-loop containing nucleotide triphosphate hydrolases"/>
    <property type="match status" value="2"/>
</dbReference>
<dbReference type="RefSeq" id="WP_046858493.1">
    <property type="nucleotide sequence ID" value="NZ_CP011412.1"/>
</dbReference>
<dbReference type="InterPro" id="IPR011890">
    <property type="entry name" value="SMC_prok"/>
</dbReference>
<comment type="subunit">
    <text evidence="6">Homodimer.</text>
</comment>
<gene>
    <name evidence="6" type="primary">smc</name>
    <name evidence="9" type="ORF">AAY24_03390</name>
</gene>
<reference evidence="9 10" key="1">
    <citation type="journal article" date="2015" name="Genome Announc.">
        <title>Complete Genome Sequence of Sedimenticola thiotaurini Strain SIP-G1, a Polyphosphate- and Polyhydroxyalkanoate-Accumulating Sulfur-Oxidizing Gammaproteobacterium Isolated from Salt Marsh Sediments.</title>
        <authorList>
            <person name="Flood B.E."/>
            <person name="Jones D.S."/>
            <person name="Bailey J.V."/>
        </authorList>
    </citation>
    <scope>NUCLEOTIDE SEQUENCE [LARGE SCALE GENOMIC DNA]</scope>
    <source>
        <strain evidence="9 10">SIP-G1</strain>
    </source>
</reference>
<comment type="domain">
    <text evidence="6">Contains large globular domains required for ATP hydrolysis at each terminus and a third globular domain forming a flexible hinge near the middle of the molecule. These domains are separated by coiled-coil structures.</text>
</comment>
<keyword evidence="5 6" id="KW-0238">DNA-binding</keyword>
<organism evidence="9 10">
    <name type="scientific">Sedimenticola thiotaurini</name>
    <dbReference type="NCBI Taxonomy" id="1543721"/>
    <lineage>
        <taxon>Bacteria</taxon>
        <taxon>Pseudomonadati</taxon>
        <taxon>Pseudomonadota</taxon>
        <taxon>Gammaproteobacteria</taxon>
        <taxon>Chromatiales</taxon>
        <taxon>Sedimenticolaceae</taxon>
        <taxon>Sedimenticola</taxon>
    </lineage>
</organism>
<feature type="coiled-coil region" evidence="6">
    <location>
        <begin position="356"/>
        <end position="500"/>
    </location>
</feature>
<name>A0A0F7JSX8_9GAMM</name>
<dbReference type="PATRIC" id="fig|1543721.4.peg.711"/>
<dbReference type="InterPro" id="IPR036277">
    <property type="entry name" value="SMC_hinge_sf"/>
</dbReference>
<sequence>MRLEKIKLAGFKSFVDPTTVHIPSNLVGIVGPNGCGKSNVIDAVRWVMGESSAKMLRGESMADVIFNGSTSRKPVGTASIELVFDNSDGKAGGQYAQYSTISVKRQVSRDGQSNYLMNGVRCRRRDITDLFLGTGLGPRSYSIIEQGMISRLIEARPEDLRAFLEEAAGISKYKERRRDTENRIRRTKENLDRLNDLREEIAKQLQHLQRQANTAERYKEYKEQERRLQAELLALRWRAMDEDIKRRDKEILEKETDLEAAIAKQRRLEAEIERDRSAHTEANDNFNEVQGRFYAVGSEIARLEQSIQYAKESRAQFEHDLHQTEQAWQESSDHRQQDEARLAELNANLAEQEPLLEQAREIEQESVARLAEAEQAMQAWQNEWEQFNHQAAEPAQTAQVERTRINHLDEKSNQTQRRLERFTEELERLNDPQLMESIENLELQEQEREEQAALQQEKLAEAAEKITTLRQQNQVAGQLLDEARAALQTARGRYASLEALQQAALGKQEQAVTEWLETQELGNASRLAQEIEVEDGWQQAVETVLGFHLQSVCSDGLANLESVLDTLKSGSLSLFDTSVRAENGPATADALSRRIQSPWPLESLLAGVRTADNLAQAYTLRDSLKPGESVITPDGVWLGRNWLRLNRGEDETSGVLAREQEIRQLGEQIEQLLDQVAQTEATLADGREQLRMAEQEKEQAQKQLDEIKHGISELRSQLAGKRTRAEHLKQRGESIQREMEELRAQAEQDREELELSRARLHAALEEMETLSERRERLVEQRESHNSLLSEIREETARQRNQSHSIALQIESMRSSQASLTQSLERMRGQLAHLTARREELKQSLEEGQEPLLEKGEELERQLALRVEVEAELAKARTTLEEIDARVRRMEQERSACEQEVIRQRTSMDQARMARQEVLIRCKTLEEQLKETGFQREQLFLELPGEATIETWQQNVEQMEARIRRLGPINLAAIDEFQEQSERMNYLDAQHADVTESLETLENAIRKIDRETRTRFKETFDKVNSGLQEKFPKLFGGGHAYLQLTGEDLLDTGVTVMARPPGKRNSSIHLLSGGEKALTAVALVFAIFELNPAPFCMLDEVDAPLDDANVGRFCELVKSMSEQVQFIFISHNKLTMEIANQLTGVTMHEPGVSRLVSVDISEAAELAAM</sequence>
<keyword evidence="2 6" id="KW-0547">Nucleotide-binding</keyword>
<evidence type="ECO:0000256" key="2">
    <source>
        <dbReference type="ARBA" id="ARBA00022741"/>
    </source>
</evidence>
<evidence type="ECO:0000259" key="7">
    <source>
        <dbReference type="Pfam" id="PF02463"/>
    </source>
</evidence>
<comment type="similarity">
    <text evidence="6">Belongs to the SMC family.</text>
</comment>
<dbReference type="InterPro" id="IPR024704">
    <property type="entry name" value="SMC"/>
</dbReference>
<dbReference type="Pfam" id="PF06470">
    <property type="entry name" value="SMC_hinge"/>
    <property type="match status" value="1"/>
</dbReference>
<dbReference type="NCBIfam" id="TIGR02168">
    <property type="entry name" value="SMC_prok_B"/>
    <property type="match status" value="1"/>
</dbReference>
<dbReference type="GO" id="GO:0005694">
    <property type="term" value="C:chromosome"/>
    <property type="evidence" value="ECO:0007669"/>
    <property type="project" value="InterPro"/>
</dbReference>
<dbReference type="GO" id="GO:0007062">
    <property type="term" value="P:sister chromatid cohesion"/>
    <property type="evidence" value="ECO:0007669"/>
    <property type="project" value="InterPro"/>
</dbReference>
<dbReference type="GO" id="GO:0007059">
    <property type="term" value="P:chromosome segregation"/>
    <property type="evidence" value="ECO:0007669"/>
    <property type="project" value="UniProtKB-UniRule"/>
</dbReference>
<keyword evidence="10" id="KW-1185">Reference proteome</keyword>
<accession>A0A0F7JSX8</accession>
<dbReference type="GO" id="GO:0005524">
    <property type="term" value="F:ATP binding"/>
    <property type="evidence" value="ECO:0007669"/>
    <property type="project" value="UniProtKB-UniRule"/>
</dbReference>
<dbReference type="InterPro" id="IPR003395">
    <property type="entry name" value="RecF/RecN/SMC_N"/>
</dbReference>
<feature type="binding site" evidence="6">
    <location>
        <begin position="32"/>
        <end position="39"/>
    </location>
    <ligand>
        <name>ATP</name>
        <dbReference type="ChEBI" id="CHEBI:30616"/>
    </ligand>
</feature>
<keyword evidence="4 6" id="KW-0175">Coiled coil</keyword>
<evidence type="ECO:0000256" key="3">
    <source>
        <dbReference type="ARBA" id="ARBA00022840"/>
    </source>
</evidence>
<evidence type="ECO:0000313" key="10">
    <source>
        <dbReference type="Proteomes" id="UP000034410"/>
    </source>
</evidence>
<evidence type="ECO:0000256" key="6">
    <source>
        <dbReference type="HAMAP-Rule" id="MF_01894"/>
    </source>
</evidence>
<dbReference type="PANTHER" id="PTHR43977">
    <property type="entry name" value="STRUCTURAL MAINTENANCE OF CHROMOSOMES PROTEIN 3"/>
    <property type="match status" value="1"/>
</dbReference>
<evidence type="ECO:0000256" key="4">
    <source>
        <dbReference type="ARBA" id="ARBA00023054"/>
    </source>
</evidence>
<dbReference type="PIRSF" id="PIRSF005719">
    <property type="entry name" value="SMC"/>
    <property type="match status" value="1"/>
</dbReference>
<dbReference type="KEGG" id="seds:AAY24_03390"/>
<dbReference type="GO" id="GO:0006260">
    <property type="term" value="P:DNA replication"/>
    <property type="evidence" value="ECO:0007669"/>
    <property type="project" value="UniProtKB-UniRule"/>
</dbReference>
<dbReference type="Pfam" id="PF02463">
    <property type="entry name" value="SMC_N"/>
    <property type="match status" value="1"/>
</dbReference>
<dbReference type="CDD" id="cd03278">
    <property type="entry name" value="ABC_SMC_barmotin"/>
    <property type="match status" value="2"/>
</dbReference>
<feature type="domain" description="RecF/RecN/SMC N-terminal" evidence="7">
    <location>
        <begin position="3"/>
        <end position="1152"/>
    </location>
</feature>
<dbReference type="EMBL" id="CP011412">
    <property type="protein sequence ID" value="AKH19556.1"/>
    <property type="molecule type" value="Genomic_DNA"/>
</dbReference>
<dbReference type="GO" id="GO:0005737">
    <property type="term" value="C:cytoplasm"/>
    <property type="evidence" value="ECO:0007669"/>
    <property type="project" value="UniProtKB-SubCell"/>
</dbReference>
<dbReference type="SUPFAM" id="SSF52540">
    <property type="entry name" value="P-loop containing nucleoside triphosphate hydrolases"/>
    <property type="match status" value="1"/>
</dbReference>
<dbReference type="InterPro" id="IPR010935">
    <property type="entry name" value="SMC_hinge"/>
</dbReference>
<evidence type="ECO:0000256" key="5">
    <source>
        <dbReference type="ARBA" id="ARBA00023125"/>
    </source>
</evidence>
<feature type="coiled-coil region" evidence="6">
    <location>
        <begin position="170"/>
        <end position="320"/>
    </location>
</feature>
<protein>
    <recommendedName>
        <fullName evidence="6">Chromosome partition protein Smc</fullName>
    </recommendedName>
</protein>